<reference evidence="2 3" key="1">
    <citation type="submission" date="2015-12" db="EMBL/GenBank/DDBJ databases">
        <title>The genome of Folsomia candida.</title>
        <authorList>
            <person name="Faddeeva A."/>
            <person name="Derks M.F."/>
            <person name="Anvar Y."/>
            <person name="Smit S."/>
            <person name="Van Straalen N."/>
            <person name="Roelofs D."/>
        </authorList>
    </citation>
    <scope>NUCLEOTIDE SEQUENCE [LARGE SCALE GENOMIC DNA]</scope>
    <source>
        <strain evidence="2 3">VU population</strain>
        <tissue evidence="2">Whole body</tissue>
    </source>
</reference>
<feature type="transmembrane region" description="Helical" evidence="1">
    <location>
        <begin position="225"/>
        <end position="246"/>
    </location>
</feature>
<keyword evidence="1" id="KW-1133">Transmembrane helix</keyword>
<dbReference type="EMBL" id="LNIX01000007">
    <property type="protein sequence ID" value="OXA52247.1"/>
    <property type="molecule type" value="Genomic_DNA"/>
</dbReference>
<evidence type="ECO:0000256" key="1">
    <source>
        <dbReference type="SAM" id="Phobius"/>
    </source>
</evidence>
<organism evidence="2 3">
    <name type="scientific">Folsomia candida</name>
    <name type="common">Springtail</name>
    <dbReference type="NCBI Taxonomy" id="158441"/>
    <lineage>
        <taxon>Eukaryota</taxon>
        <taxon>Metazoa</taxon>
        <taxon>Ecdysozoa</taxon>
        <taxon>Arthropoda</taxon>
        <taxon>Hexapoda</taxon>
        <taxon>Collembola</taxon>
        <taxon>Entomobryomorpha</taxon>
        <taxon>Isotomoidea</taxon>
        <taxon>Isotomidae</taxon>
        <taxon>Proisotominae</taxon>
        <taxon>Folsomia</taxon>
    </lineage>
</organism>
<feature type="transmembrane region" description="Helical" evidence="1">
    <location>
        <begin position="6"/>
        <end position="26"/>
    </location>
</feature>
<dbReference type="STRING" id="158441.A0A226E5L2"/>
<comment type="caution">
    <text evidence="2">The sequence shown here is derived from an EMBL/GenBank/DDBJ whole genome shotgun (WGS) entry which is preliminary data.</text>
</comment>
<protein>
    <submittedName>
        <fullName evidence="2">Translocon-associated protein subunit beta</fullName>
    </submittedName>
</protein>
<sequence>MLLPTVFSGGLFLFFPTTFALLLIIVPSAQGVSKFGSLRHRVGKSDRVVVEQNQGVPRPNLLFTKSLATKIIDVFAIGWELVVKYQIFNIGDAPAVNLAVYDIDFEVDGKFIAVLEKSNGTVGEGKQKDDHEAAGLIGEDGRFKQLPPTIGPGKNFTWELVVLPVASKFADRRYRFQEAKITYEKLSGDEGTPEIVGWSSLSHKEVKFLPQLEAQRRFRSMKSKMIDLILFLLMTIPTVLAPYTMWKRHSNKYDALQLFWNNHKASVKGLAKSQKVKNNKKIK</sequence>
<proteinExistence type="predicted"/>
<keyword evidence="1" id="KW-0472">Membrane</keyword>
<keyword evidence="1" id="KW-0812">Transmembrane</keyword>
<evidence type="ECO:0000313" key="2">
    <source>
        <dbReference type="EMBL" id="OXA52247.1"/>
    </source>
</evidence>
<gene>
    <name evidence="2" type="ORF">Fcan01_13405</name>
</gene>
<dbReference type="Proteomes" id="UP000198287">
    <property type="component" value="Unassembled WGS sequence"/>
</dbReference>
<dbReference type="AlphaFoldDB" id="A0A226E5L2"/>
<name>A0A226E5L2_FOLCA</name>
<keyword evidence="3" id="KW-1185">Reference proteome</keyword>
<accession>A0A226E5L2</accession>
<evidence type="ECO:0000313" key="3">
    <source>
        <dbReference type="Proteomes" id="UP000198287"/>
    </source>
</evidence>
<dbReference type="Pfam" id="PF05753">
    <property type="entry name" value="TRAP_beta"/>
    <property type="match status" value="1"/>
</dbReference>